<keyword evidence="3" id="KW-1185">Reference proteome</keyword>
<keyword evidence="1" id="KW-1133">Transmembrane helix</keyword>
<proteinExistence type="predicted"/>
<reference evidence="3" key="1">
    <citation type="submission" date="2007-10" db="EMBL/GenBank/DDBJ databases">
        <title>Complete sequence of chromosome of Desulforudis audaxviator MP104C.</title>
        <authorList>
            <person name="Copeland A."/>
            <person name="Lucas S."/>
            <person name="Lapidus A."/>
            <person name="Barry K."/>
            <person name="Glavina del Rio T."/>
            <person name="Dalin E."/>
            <person name="Tice H."/>
            <person name="Bruce D."/>
            <person name="Pitluck S."/>
            <person name="Lowry S.R."/>
            <person name="Larimer F."/>
            <person name="Land M.L."/>
            <person name="Hauser L."/>
            <person name="Kyrpides N."/>
            <person name="Ivanova N.N."/>
            <person name="Richardson P."/>
        </authorList>
    </citation>
    <scope>NUCLEOTIDE SEQUENCE [LARGE SCALE GENOMIC DNA]</scope>
    <source>
        <strain evidence="3">MP104C</strain>
    </source>
</reference>
<name>B1I4Y9_DESAP</name>
<dbReference type="Proteomes" id="UP000008544">
    <property type="component" value="Chromosome"/>
</dbReference>
<organism evidence="2 3">
    <name type="scientific">Desulforudis audaxviator (strain MP104C)</name>
    <dbReference type="NCBI Taxonomy" id="477974"/>
    <lineage>
        <taxon>Bacteria</taxon>
        <taxon>Bacillati</taxon>
        <taxon>Bacillota</taxon>
        <taxon>Clostridia</taxon>
        <taxon>Thermoanaerobacterales</taxon>
        <taxon>Candidatus Desulforudaceae</taxon>
        <taxon>Candidatus Desulforudis</taxon>
    </lineage>
</organism>
<keyword evidence="1" id="KW-0812">Transmembrane</keyword>
<sequence>MALAFLAGGLVENQLRLIASMTGSLEGLSQFLTVQVSILWAVALALAGAGLMALAIRISGGQRGGEPVRNYNLSARVRKRERTG</sequence>
<dbReference type="AlphaFoldDB" id="B1I4Y9"/>
<gene>
    <name evidence="2" type="ordered locus">Daud_1555</name>
</gene>
<feature type="transmembrane region" description="Helical" evidence="1">
    <location>
        <begin position="38"/>
        <end position="56"/>
    </location>
</feature>
<evidence type="ECO:0000313" key="2">
    <source>
        <dbReference type="EMBL" id="ACA60057.1"/>
    </source>
</evidence>
<dbReference type="EMBL" id="CP000860">
    <property type="protein sequence ID" value="ACA60057.1"/>
    <property type="molecule type" value="Genomic_DNA"/>
</dbReference>
<keyword evidence="1" id="KW-0472">Membrane</keyword>
<protein>
    <submittedName>
        <fullName evidence="2">Uncharacterized protein</fullName>
    </submittedName>
</protein>
<accession>B1I4Y9</accession>
<evidence type="ECO:0000313" key="3">
    <source>
        <dbReference type="Proteomes" id="UP000008544"/>
    </source>
</evidence>
<dbReference type="KEGG" id="dau:Daud_1555"/>
<reference evidence="2 3" key="2">
    <citation type="journal article" date="2008" name="Science">
        <title>Environmental genomics reveals a single-species ecosystem deep within Earth.</title>
        <authorList>
            <person name="Chivian D."/>
            <person name="Brodie E.L."/>
            <person name="Alm E.J."/>
            <person name="Culley D.E."/>
            <person name="Dehal P.S."/>
            <person name="Desantis T.Z."/>
            <person name="Gihring T.M."/>
            <person name="Lapidus A."/>
            <person name="Lin L.H."/>
            <person name="Lowry S.R."/>
            <person name="Moser D.P."/>
            <person name="Richardson P.M."/>
            <person name="Southam G."/>
            <person name="Wanger G."/>
            <person name="Pratt L.M."/>
            <person name="Andersen G.L."/>
            <person name="Hazen T.C."/>
            <person name="Brockman F.J."/>
            <person name="Arkin A.P."/>
            <person name="Onstott T.C."/>
        </authorList>
    </citation>
    <scope>NUCLEOTIDE SEQUENCE [LARGE SCALE GENOMIC DNA]</scope>
    <source>
        <strain evidence="2 3">MP104C</strain>
    </source>
</reference>
<evidence type="ECO:0000256" key="1">
    <source>
        <dbReference type="SAM" id="Phobius"/>
    </source>
</evidence>
<dbReference type="HOGENOM" id="CLU_2522102_0_0_9"/>